<keyword evidence="3" id="KW-1185">Reference proteome</keyword>
<dbReference type="PANTHER" id="PTHR33495:SF2">
    <property type="entry name" value="ANTI-SIGMA FACTOR ANTAGONIST TM_1081-RELATED"/>
    <property type="match status" value="1"/>
</dbReference>
<protein>
    <submittedName>
        <fullName evidence="2">Anti-anti-sigma factor</fullName>
    </submittedName>
</protein>
<evidence type="ECO:0000259" key="1">
    <source>
        <dbReference type="PROSITE" id="PS50801"/>
    </source>
</evidence>
<dbReference type="InterPro" id="IPR036513">
    <property type="entry name" value="STAS_dom_sf"/>
</dbReference>
<dbReference type="Pfam" id="PF01740">
    <property type="entry name" value="STAS"/>
    <property type="match status" value="1"/>
</dbReference>
<dbReference type="Proteomes" id="UP000315677">
    <property type="component" value="Unassembled WGS sequence"/>
</dbReference>
<dbReference type="OrthoDB" id="3579786at2"/>
<evidence type="ECO:0000313" key="3">
    <source>
        <dbReference type="Proteomes" id="UP000315677"/>
    </source>
</evidence>
<feature type="domain" description="STAS" evidence="1">
    <location>
        <begin position="26"/>
        <end position="113"/>
    </location>
</feature>
<organism evidence="2 3">
    <name type="scientific">Pseudonocardia kunmingensis</name>
    <dbReference type="NCBI Taxonomy" id="630975"/>
    <lineage>
        <taxon>Bacteria</taxon>
        <taxon>Bacillati</taxon>
        <taxon>Actinomycetota</taxon>
        <taxon>Actinomycetes</taxon>
        <taxon>Pseudonocardiales</taxon>
        <taxon>Pseudonocardiaceae</taxon>
        <taxon>Pseudonocardia</taxon>
    </lineage>
</organism>
<dbReference type="Gene3D" id="3.30.750.24">
    <property type="entry name" value="STAS domain"/>
    <property type="match status" value="1"/>
</dbReference>
<dbReference type="SUPFAM" id="SSF52091">
    <property type="entry name" value="SpoIIaa-like"/>
    <property type="match status" value="1"/>
</dbReference>
<dbReference type="PANTHER" id="PTHR33495">
    <property type="entry name" value="ANTI-SIGMA FACTOR ANTAGONIST TM_1081-RELATED-RELATED"/>
    <property type="match status" value="1"/>
</dbReference>
<gene>
    <name evidence="2" type="ORF">FB558_8302</name>
</gene>
<dbReference type="CDD" id="cd07043">
    <property type="entry name" value="STAS_anti-anti-sigma_factors"/>
    <property type="match status" value="1"/>
</dbReference>
<name>A0A543CXE6_9PSEU</name>
<sequence length="140" mass="15156">MLTTAPQPVAAPEPDQLEVRLHSPTPEVVLMRVNGDLDVTTARALAARAGQQLLRAPHLVIDLTDVRFLGIRGLDTLRALHEQATATGTQVHLAAPHHAVRRPLRLSGLDQLLPTDSSAEMILARLATPHWPCSTTLPAR</sequence>
<proteinExistence type="predicted"/>
<dbReference type="AlphaFoldDB" id="A0A543CXE6"/>
<comment type="caution">
    <text evidence="2">The sequence shown here is derived from an EMBL/GenBank/DDBJ whole genome shotgun (WGS) entry which is preliminary data.</text>
</comment>
<dbReference type="GO" id="GO:0043856">
    <property type="term" value="F:anti-sigma factor antagonist activity"/>
    <property type="evidence" value="ECO:0007669"/>
    <property type="project" value="TreeGrafter"/>
</dbReference>
<accession>A0A543CXE6</accession>
<reference evidence="2 3" key="1">
    <citation type="submission" date="2019-06" db="EMBL/GenBank/DDBJ databases">
        <title>Sequencing the genomes of 1000 actinobacteria strains.</title>
        <authorList>
            <person name="Klenk H.-P."/>
        </authorList>
    </citation>
    <scope>NUCLEOTIDE SEQUENCE [LARGE SCALE GENOMIC DNA]</scope>
    <source>
        <strain evidence="2 3">DSM 45301</strain>
    </source>
</reference>
<dbReference type="EMBL" id="VFPA01000008">
    <property type="protein sequence ID" value="TQM01787.1"/>
    <property type="molecule type" value="Genomic_DNA"/>
</dbReference>
<dbReference type="InterPro" id="IPR002645">
    <property type="entry name" value="STAS_dom"/>
</dbReference>
<dbReference type="RefSeq" id="WP_142064647.1">
    <property type="nucleotide sequence ID" value="NZ_VFPA01000008.1"/>
</dbReference>
<dbReference type="PROSITE" id="PS50801">
    <property type="entry name" value="STAS"/>
    <property type="match status" value="1"/>
</dbReference>
<evidence type="ECO:0000313" key="2">
    <source>
        <dbReference type="EMBL" id="TQM01787.1"/>
    </source>
</evidence>